<accession>A0A9W8RJM4</accession>
<organism evidence="2 3">
    <name type="scientific">Fusarium falciforme</name>
    <dbReference type="NCBI Taxonomy" id="195108"/>
    <lineage>
        <taxon>Eukaryota</taxon>
        <taxon>Fungi</taxon>
        <taxon>Dikarya</taxon>
        <taxon>Ascomycota</taxon>
        <taxon>Pezizomycotina</taxon>
        <taxon>Sordariomycetes</taxon>
        <taxon>Hypocreomycetidae</taxon>
        <taxon>Hypocreales</taxon>
        <taxon>Nectriaceae</taxon>
        <taxon>Fusarium</taxon>
        <taxon>Fusarium solani species complex</taxon>
    </lineage>
</organism>
<gene>
    <name evidence="2" type="ORF">NW755_000496</name>
</gene>
<dbReference type="EMBL" id="JAOQAV010000001">
    <property type="protein sequence ID" value="KAJ4197801.1"/>
    <property type="molecule type" value="Genomic_DNA"/>
</dbReference>
<dbReference type="Proteomes" id="UP001152087">
    <property type="component" value="Unassembled WGS sequence"/>
</dbReference>
<evidence type="ECO:0000313" key="2">
    <source>
        <dbReference type="EMBL" id="KAJ4197801.1"/>
    </source>
</evidence>
<feature type="compositionally biased region" description="Basic and acidic residues" evidence="1">
    <location>
        <begin position="81"/>
        <end position="90"/>
    </location>
</feature>
<protein>
    <submittedName>
        <fullName evidence="2">Uncharacterized protein</fullName>
    </submittedName>
</protein>
<feature type="compositionally biased region" description="Low complexity" evidence="1">
    <location>
        <begin position="40"/>
        <end position="52"/>
    </location>
</feature>
<feature type="compositionally biased region" description="Basic and acidic residues" evidence="1">
    <location>
        <begin position="128"/>
        <end position="137"/>
    </location>
</feature>
<feature type="compositionally biased region" description="Basic residues" evidence="1">
    <location>
        <begin position="1"/>
        <end position="15"/>
    </location>
</feature>
<sequence>MASPPRRSRKQRAAARTKFTDPGSDDDFYPEPSKRASDPKVSSASKVKAASANLTRSSSSDDVPLMARKKARAVKRAAARRAAERNKEAGYEDAGYESSGSNSSIPAVVSEKSTKSAEQVSPGSKRGAPREHTDSPAKKTRIVFKNKNRSSDGASSSSPTSPTEPAAPSNLATQSAETTPATSLAPSQPPINREIEAASLVTVPRGATTLHPAGHHLAALQPAGIASLQQVSEFFAHLCDNADAAQKSVQQGVLDAQAMQAKITALETQLAALSAQGARGAEGTRGAGGDLVGCQKALDASRAREKELSVSFEFLKVEYQKQKAYTDELRRDVSDLNDELEKYSNLPYDKITDDEIERQWLLLAHEIQNFTLQVLTRDPTRVIAPSGANTAQVNALRLKRKQDPELVNFHFQKHIWDRINSEVFHAGSNLWGGRSGKSFNRLCIDATGGDAEEMKNFSSLKAQTAKVLRSTHDDENQAQVAKLVNNLKADLFVFTDPEMTKDTKTAKVVERRLQKMVDRAMHLNMSFMTSRAFFAPMGVQDQYEDDNVDIRYTRGDTEETELELQVSPQIVKYGDADGYNFESCTIVCKAIVTMCEVK</sequence>
<keyword evidence="3" id="KW-1185">Reference proteome</keyword>
<reference evidence="2" key="1">
    <citation type="submission" date="2022-09" db="EMBL/GenBank/DDBJ databases">
        <title>Fusarium specimens isolated from Avocado Roots.</title>
        <authorList>
            <person name="Stajich J."/>
            <person name="Roper C."/>
            <person name="Heimlech-Rivalta G."/>
        </authorList>
    </citation>
    <scope>NUCLEOTIDE SEQUENCE</scope>
    <source>
        <strain evidence="2">A02</strain>
    </source>
</reference>
<evidence type="ECO:0000313" key="3">
    <source>
        <dbReference type="Proteomes" id="UP001152087"/>
    </source>
</evidence>
<feature type="compositionally biased region" description="Low complexity" evidence="1">
    <location>
        <begin position="151"/>
        <end position="169"/>
    </location>
</feature>
<name>A0A9W8RJM4_9HYPO</name>
<feature type="compositionally biased region" description="Polar residues" evidence="1">
    <location>
        <begin position="170"/>
        <end position="186"/>
    </location>
</feature>
<evidence type="ECO:0000256" key="1">
    <source>
        <dbReference type="SAM" id="MobiDB-lite"/>
    </source>
</evidence>
<proteinExistence type="predicted"/>
<feature type="compositionally biased region" description="Basic residues" evidence="1">
    <location>
        <begin position="138"/>
        <end position="148"/>
    </location>
</feature>
<feature type="compositionally biased region" description="Basic residues" evidence="1">
    <location>
        <begin position="67"/>
        <end position="79"/>
    </location>
</feature>
<feature type="region of interest" description="Disordered" evidence="1">
    <location>
        <begin position="1"/>
        <end position="190"/>
    </location>
</feature>
<comment type="caution">
    <text evidence="2">The sequence shown here is derived from an EMBL/GenBank/DDBJ whole genome shotgun (WGS) entry which is preliminary data.</text>
</comment>
<dbReference type="AlphaFoldDB" id="A0A9W8RJM4"/>